<feature type="region of interest" description="Disordered" evidence="4">
    <location>
        <begin position="464"/>
        <end position="503"/>
    </location>
</feature>
<evidence type="ECO:0000313" key="6">
    <source>
        <dbReference type="EMBL" id="OQV22498.1"/>
    </source>
</evidence>
<dbReference type="CDD" id="cd16100">
    <property type="entry name" value="ARID"/>
    <property type="match status" value="1"/>
</dbReference>
<feature type="region of interest" description="Disordered" evidence="4">
    <location>
        <begin position="742"/>
        <end position="791"/>
    </location>
</feature>
<keyword evidence="3" id="KW-0539">Nucleus</keyword>
<feature type="region of interest" description="Disordered" evidence="4">
    <location>
        <begin position="588"/>
        <end position="730"/>
    </location>
</feature>
<dbReference type="SMART" id="SM01014">
    <property type="entry name" value="ARID"/>
    <property type="match status" value="1"/>
</dbReference>
<dbReference type="PANTHER" id="PTHR22970:SF14">
    <property type="entry name" value="AT-RICH INTERACTIVE DOMAIN-CONTAINING PROTEIN 2"/>
    <property type="match status" value="1"/>
</dbReference>
<feature type="compositionally biased region" description="Basic residues" evidence="4">
    <location>
        <begin position="911"/>
        <end position="922"/>
    </location>
</feature>
<feature type="compositionally biased region" description="Basic residues" evidence="4">
    <location>
        <begin position="772"/>
        <end position="783"/>
    </location>
</feature>
<evidence type="ECO:0000256" key="2">
    <source>
        <dbReference type="ARBA" id="ARBA00023163"/>
    </source>
</evidence>
<dbReference type="PANTHER" id="PTHR22970">
    <property type="entry name" value="AT-RICH INTERACTIVE DOMAIN-CONTAINING PROTEIN 2"/>
    <property type="match status" value="1"/>
</dbReference>
<sequence>MLRANSSQQIPPQQQQQQQQIQLVVNGEQFLDELRGFFAAAGQKLGSVPHFNGRPLQLWQLYNAVVSRGGWQKVGQQNGWEDVSHCLGTPKPCANAGHALKAIYYQCLLKYECAKFNRAPVEDIYEDDDAFKRFALNGPGFSRIPDYLRACSGLSTDIKEEDAFERVQLSLASGLPNEVDFAINTVLVRSADTLRPFNLTPQRMSLMEALASTTGIFADHSGNLIGAYNNFIADTDKDFIRYWKETVDDEELWELLVVNGGACDQPMTSYTPSCDLFSDLPALDTNEMRITQIATIFLNLSLDDKNAELLAANTVCLKFSSLCANSRRNAVFELGLHLLTQLALKIDLPSHDAWLQSVLLKTVHRCIVSPDRLRHLLGLSLVGNMCEVDARQSCVGLALDEPHCMTLSQNLCVPDAPVVIFSLEVMYKLSGMGVEQATLISDSACNLDFLVRLLSVSSELIESAASEPSSTPEEPTPTAQPQHGSPHRTRNNVSSVQASPSISQQEMEELIPWFRSIYDEDESYAMSLSDVYKDYSAFCANGRKYQATFASFNQLYQLSFPKARSANYNLGGKHELCIAGIKRRNPLADIPNAPHPQDPRPAAVPAAPPQQPPPPFPPKLNGHHAAASHAGAPSPLIVPPAPVTDNRHHHEENGTTDEMTNSPAKRQKKTSDSSLIRSLLATKINRKQSSGSTDGSFHNHNTSTGTSNSSHSFDEWRTPVEPGIRSDLSASQMSDGIFSDLESNDSMLMTPPAQKGAPRSRSASVASDGAAKPKRKPPPKRKKKDDALLPPVLPNGNGAMTNGGSHLFDAADSSGSATTPNIVVPYVLPEPKPLKKVRGRKLNTEEGDAVAGEVLLNGQLVKAKKPKRPKKNAGQNGDANGLVNGHGGATVGGADGGAAVVEPSALVNEKPKRKPTKRKPKKKVEDGTMVARGVELLPVNGSMPSHVAPADGNILEYICDWEGCQRSFGQNAQAVFKHNYYEHVPTASHGVCRWPNCIGNGIQRQSLSLITHLHETHCSPNELHRQATRRQELQRNLAPTMPTMTPVAPPVSYSEHAALHAIQARYGSAVASDFHPEVESSNTRTLRLTAALVLRNISHFSHSGRIKLYKYEHILTLSAMMQSEASHVVSECLYYLAVHKREASQF</sequence>
<evidence type="ECO:0000256" key="4">
    <source>
        <dbReference type="SAM" id="MobiDB-lite"/>
    </source>
</evidence>
<feature type="compositionally biased region" description="Low complexity" evidence="4">
    <location>
        <begin position="696"/>
        <end position="711"/>
    </location>
</feature>
<dbReference type="InterPro" id="IPR036388">
    <property type="entry name" value="WH-like_DNA-bd_sf"/>
</dbReference>
<dbReference type="Gene3D" id="1.10.10.10">
    <property type="entry name" value="Winged helix-like DNA-binding domain superfamily/Winged helix DNA-binding domain"/>
    <property type="match status" value="1"/>
</dbReference>
<dbReference type="Gene3D" id="1.10.150.60">
    <property type="entry name" value="ARID DNA-binding domain"/>
    <property type="match status" value="1"/>
</dbReference>
<dbReference type="Proteomes" id="UP000192578">
    <property type="component" value="Unassembled WGS sequence"/>
</dbReference>
<keyword evidence="1" id="KW-0805">Transcription regulation</keyword>
<dbReference type="InterPro" id="IPR052406">
    <property type="entry name" value="Chromatin_Remodeling_Comp"/>
</dbReference>
<keyword evidence="7" id="KW-1185">Reference proteome</keyword>
<evidence type="ECO:0000256" key="1">
    <source>
        <dbReference type="ARBA" id="ARBA00023015"/>
    </source>
</evidence>
<protein>
    <submittedName>
        <fullName evidence="6">AT-rich interactive domain-containing protein 2</fullName>
    </submittedName>
</protein>
<proteinExistence type="predicted"/>
<name>A0A1W0X4X1_HYPEX</name>
<evidence type="ECO:0000313" key="7">
    <source>
        <dbReference type="Proteomes" id="UP000192578"/>
    </source>
</evidence>
<evidence type="ECO:0000256" key="3">
    <source>
        <dbReference type="ARBA" id="ARBA00023242"/>
    </source>
</evidence>
<keyword evidence="2" id="KW-0804">Transcription</keyword>
<dbReference type="SUPFAM" id="SSF46774">
    <property type="entry name" value="ARID-like"/>
    <property type="match status" value="1"/>
</dbReference>
<feature type="domain" description="ARID" evidence="5">
    <location>
        <begin position="24"/>
        <end position="116"/>
    </location>
</feature>
<feature type="compositionally biased region" description="Basic residues" evidence="4">
    <location>
        <begin position="862"/>
        <end position="871"/>
    </location>
</feature>
<dbReference type="SMART" id="SM00501">
    <property type="entry name" value="BRIGHT"/>
    <property type="match status" value="1"/>
</dbReference>
<dbReference type="InterPro" id="IPR001606">
    <property type="entry name" value="ARID_dom"/>
</dbReference>
<evidence type="ECO:0000259" key="5">
    <source>
        <dbReference type="PROSITE" id="PS51011"/>
    </source>
</evidence>
<feature type="compositionally biased region" description="Low complexity" evidence="4">
    <location>
        <begin position="623"/>
        <end position="635"/>
    </location>
</feature>
<organism evidence="6 7">
    <name type="scientific">Hypsibius exemplaris</name>
    <name type="common">Freshwater tardigrade</name>
    <dbReference type="NCBI Taxonomy" id="2072580"/>
    <lineage>
        <taxon>Eukaryota</taxon>
        <taxon>Metazoa</taxon>
        <taxon>Ecdysozoa</taxon>
        <taxon>Tardigrada</taxon>
        <taxon>Eutardigrada</taxon>
        <taxon>Parachela</taxon>
        <taxon>Hypsibioidea</taxon>
        <taxon>Hypsibiidae</taxon>
        <taxon>Hypsibius</taxon>
    </lineage>
</organism>
<dbReference type="AlphaFoldDB" id="A0A1W0X4X1"/>
<feature type="compositionally biased region" description="Pro residues" evidence="4">
    <location>
        <begin position="606"/>
        <end position="618"/>
    </location>
</feature>
<dbReference type="OrthoDB" id="338531at2759"/>
<gene>
    <name evidence="6" type="ORF">BV898_03672</name>
</gene>
<accession>A0A1W0X4X1</accession>
<dbReference type="InterPro" id="IPR036431">
    <property type="entry name" value="ARID_dom_sf"/>
</dbReference>
<feature type="region of interest" description="Disordered" evidence="4">
    <location>
        <begin position="862"/>
        <end position="925"/>
    </location>
</feature>
<reference evidence="7" key="1">
    <citation type="submission" date="2017-01" db="EMBL/GenBank/DDBJ databases">
        <title>Comparative genomics of anhydrobiosis in the tardigrade Hypsibius dujardini.</title>
        <authorList>
            <person name="Yoshida Y."/>
            <person name="Koutsovoulos G."/>
            <person name="Laetsch D."/>
            <person name="Stevens L."/>
            <person name="Kumar S."/>
            <person name="Horikawa D."/>
            <person name="Ishino K."/>
            <person name="Komine S."/>
            <person name="Tomita M."/>
            <person name="Blaxter M."/>
            <person name="Arakawa K."/>
        </authorList>
    </citation>
    <scope>NUCLEOTIDE SEQUENCE [LARGE SCALE GENOMIC DNA]</scope>
    <source>
        <strain evidence="7">Z151</strain>
    </source>
</reference>
<comment type="caution">
    <text evidence="6">The sequence shown here is derived from an EMBL/GenBank/DDBJ whole genome shotgun (WGS) entry which is preliminary data.</text>
</comment>
<dbReference type="Pfam" id="PF01388">
    <property type="entry name" value="ARID"/>
    <property type="match status" value="1"/>
</dbReference>
<feature type="compositionally biased region" description="Low complexity" evidence="4">
    <location>
        <begin position="464"/>
        <end position="479"/>
    </location>
</feature>
<feature type="compositionally biased region" description="Polar residues" evidence="4">
    <location>
        <begin position="491"/>
        <end position="503"/>
    </location>
</feature>
<feature type="compositionally biased region" description="Gly residues" evidence="4">
    <location>
        <begin position="884"/>
        <end position="896"/>
    </location>
</feature>
<dbReference type="GO" id="GO:0003677">
    <property type="term" value="F:DNA binding"/>
    <property type="evidence" value="ECO:0007669"/>
    <property type="project" value="InterPro"/>
</dbReference>
<dbReference type="EMBL" id="MTYJ01000017">
    <property type="protein sequence ID" value="OQV22498.1"/>
    <property type="molecule type" value="Genomic_DNA"/>
</dbReference>
<dbReference type="PROSITE" id="PS51011">
    <property type="entry name" value="ARID"/>
    <property type="match status" value="1"/>
</dbReference>